<dbReference type="SUPFAM" id="SSF53955">
    <property type="entry name" value="Lysozyme-like"/>
    <property type="match status" value="1"/>
</dbReference>
<dbReference type="RefSeq" id="WP_021223069.1">
    <property type="nucleotide sequence ID" value="NZ_AP017657.1"/>
</dbReference>
<gene>
    <name evidence="6" type="ORF">SCLO_3000900</name>
</gene>
<sequence>MRALGIGFGIVALVVSGGAAAQGKEAKPARRVQLITMTAPGPESRPDAAAEPPSVPNPVSTGARPPDFRVHDLSRRWVEFQMANSFTNSGVALEQAASGSAGSEGSAASAEWLPPAPAIPVPAWMRGGASFDFAANRFEPGCGVLPYRPTGFLRADAESRRASYYQLMSGIACEYGIPVGLFDAMIIRESRYRTDALSPKNAFGLTQLMPGTAASLGVNRYSVEDNLRGGARYLRQQLDRFGHYHLALAAYNAGPGRVRGGLVPRIAETQAYVDNVLMNWARLSGVYRQATVLPRQTASVFPPRSVPPARVASVSLF</sequence>
<evidence type="ECO:0000313" key="6">
    <source>
        <dbReference type="EMBL" id="BAV66757.1"/>
    </source>
</evidence>
<evidence type="ECO:0000259" key="5">
    <source>
        <dbReference type="Pfam" id="PF01464"/>
    </source>
</evidence>
<organism evidence="6 7">
    <name type="scientific">Sphingobium cloacae</name>
    <dbReference type="NCBI Taxonomy" id="120107"/>
    <lineage>
        <taxon>Bacteria</taxon>
        <taxon>Pseudomonadati</taxon>
        <taxon>Pseudomonadota</taxon>
        <taxon>Alphaproteobacteria</taxon>
        <taxon>Sphingomonadales</taxon>
        <taxon>Sphingomonadaceae</taxon>
        <taxon>Sphingobium</taxon>
    </lineage>
</organism>
<comment type="similarity">
    <text evidence="2">Belongs to the virb1 family.</text>
</comment>
<keyword evidence="6" id="KW-0614">Plasmid</keyword>
<dbReference type="Gene3D" id="1.10.530.10">
    <property type="match status" value="1"/>
</dbReference>
<keyword evidence="7" id="KW-1185">Reference proteome</keyword>
<feature type="region of interest" description="Disordered" evidence="3">
    <location>
        <begin position="39"/>
        <end position="66"/>
    </location>
</feature>
<name>A0A1E1F8E2_9SPHN</name>
<dbReference type="KEGG" id="sclo:SCLO_3000900"/>
<evidence type="ECO:0000256" key="1">
    <source>
        <dbReference type="ARBA" id="ARBA00007734"/>
    </source>
</evidence>
<feature type="signal peptide" evidence="4">
    <location>
        <begin position="1"/>
        <end position="21"/>
    </location>
</feature>
<feature type="domain" description="Transglycosylase SLT" evidence="5">
    <location>
        <begin position="171"/>
        <end position="259"/>
    </location>
</feature>
<evidence type="ECO:0000256" key="4">
    <source>
        <dbReference type="SAM" id="SignalP"/>
    </source>
</evidence>
<dbReference type="EMBL" id="AP017657">
    <property type="protein sequence ID" value="BAV66757.1"/>
    <property type="molecule type" value="Genomic_DNA"/>
</dbReference>
<keyword evidence="4" id="KW-0732">Signal</keyword>
<dbReference type="PANTHER" id="PTHR37423:SF2">
    <property type="entry name" value="MEMBRANE-BOUND LYTIC MUREIN TRANSGLYCOSYLASE C"/>
    <property type="match status" value="1"/>
</dbReference>
<dbReference type="Proteomes" id="UP000218272">
    <property type="component" value="Plasmid pSCLO_3"/>
</dbReference>
<evidence type="ECO:0000256" key="3">
    <source>
        <dbReference type="SAM" id="MobiDB-lite"/>
    </source>
</evidence>
<proteinExistence type="inferred from homology"/>
<dbReference type="Pfam" id="PF01464">
    <property type="entry name" value="SLT"/>
    <property type="match status" value="1"/>
</dbReference>
<geneLocation type="plasmid" evidence="7">
    <name>psclo_3 dna</name>
</geneLocation>
<dbReference type="OrthoDB" id="9815002at2"/>
<evidence type="ECO:0000313" key="7">
    <source>
        <dbReference type="Proteomes" id="UP000218272"/>
    </source>
</evidence>
<accession>A0A1E1F8E2</accession>
<dbReference type="InterPro" id="IPR008258">
    <property type="entry name" value="Transglycosylase_SLT_dom_1"/>
</dbReference>
<dbReference type="CDD" id="cd00254">
    <property type="entry name" value="LT-like"/>
    <property type="match status" value="1"/>
</dbReference>
<dbReference type="PANTHER" id="PTHR37423">
    <property type="entry name" value="SOLUBLE LYTIC MUREIN TRANSGLYCOSYLASE-RELATED"/>
    <property type="match status" value="1"/>
</dbReference>
<feature type="chain" id="PRO_5009112690" description="Transglycosylase SLT domain-containing protein" evidence="4">
    <location>
        <begin position="22"/>
        <end position="317"/>
    </location>
</feature>
<evidence type="ECO:0000256" key="2">
    <source>
        <dbReference type="ARBA" id="ARBA00009387"/>
    </source>
</evidence>
<comment type="similarity">
    <text evidence="1">Belongs to the transglycosylase Slt family.</text>
</comment>
<protein>
    <recommendedName>
        <fullName evidence="5">Transglycosylase SLT domain-containing protein</fullName>
    </recommendedName>
</protein>
<dbReference type="AlphaFoldDB" id="A0A1E1F8E2"/>
<reference evidence="6 7" key="1">
    <citation type="submission" date="2016-10" db="EMBL/GenBank/DDBJ databases">
        <title>Complete Genome Sequence of the Nonylphenol-Degrading Bacterium Sphingobium cloacae JCM 10874T.</title>
        <authorList>
            <person name="Ootsuka M."/>
            <person name="Nishizawa T."/>
            <person name="Ohta H."/>
        </authorList>
    </citation>
    <scope>NUCLEOTIDE SEQUENCE [LARGE SCALE GENOMIC DNA]</scope>
    <source>
        <strain evidence="6 7">JCM 10874</strain>
        <plasmid evidence="7">psclo_3 dna</plasmid>
    </source>
</reference>
<dbReference type="InterPro" id="IPR023346">
    <property type="entry name" value="Lysozyme-like_dom_sf"/>
</dbReference>